<feature type="domain" description="Rhodopsin" evidence="7">
    <location>
        <begin position="14"/>
        <end position="198"/>
    </location>
</feature>
<dbReference type="PANTHER" id="PTHR33048:SF158">
    <property type="entry name" value="MEMBRANE PROTEIN PTH11-LIKE, PUTATIVE-RELATED"/>
    <property type="match status" value="1"/>
</dbReference>
<keyword evidence="2 6" id="KW-0812">Transmembrane</keyword>
<feature type="transmembrane region" description="Helical" evidence="6">
    <location>
        <begin position="171"/>
        <end position="197"/>
    </location>
</feature>
<dbReference type="InterPro" id="IPR052337">
    <property type="entry name" value="SAT4-like"/>
</dbReference>
<evidence type="ECO:0000256" key="1">
    <source>
        <dbReference type="ARBA" id="ARBA00004141"/>
    </source>
</evidence>
<reference evidence="8 9" key="1">
    <citation type="journal article" date="2018" name="Sci. Rep.">
        <title>Comparative genomics provides insights into the lifestyle and reveals functional heterogeneity of dark septate endophytic fungi.</title>
        <authorList>
            <person name="Knapp D.G."/>
            <person name="Nemeth J.B."/>
            <person name="Barry K."/>
            <person name="Hainaut M."/>
            <person name="Henrissat B."/>
            <person name="Johnson J."/>
            <person name="Kuo A."/>
            <person name="Lim J.H.P."/>
            <person name="Lipzen A."/>
            <person name="Nolan M."/>
            <person name="Ohm R.A."/>
            <person name="Tamas L."/>
            <person name="Grigoriev I.V."/>
            <person name="Spatafora J.W."/>
            <person name="Nagy L.G."/>
            <person name="Kovacs G.M."/>
        </authorList>
    </citation>
    <scope>NUCLEOTIDE SEQUENCE [LARGE SCALE GENOMIC DNA]</scope>
    <source>
        <strain evidence="8 9">DSE2036</strain>
    </source>
</reference>
<dbReference type="STRING" id="97972.A0A2V1D9U6"/>
<feature type="transmembrane region" description="Helical" evidence="6">
    <location>
        <begin position="99"/>
        <end position="121"/>
    </location>
</feature>
<accession>A0A2V1D9U6</accession>
<evidence type="ECO:0000256" key="4">
    <source>
        <dbReference type="ARBA" id="ARBA00023136"/>
    </source>
</evidence>
<dbReference type="EMBL" id="KZ805541">
    <property type="protein sequence ID" value="PVH94313.1"/>
    <property type="molecule type" value="Genomic_DNA"/>
</dbReference>
<protein>
    <recommendedName>
        <fullName evidence="7">Rhodopsin domain-containing protein</fullName>
    </recommendedName>
</protein>
<feature type="transmembrane region" description="Helical" evidence="6">
    <location>
        <begin position="20"/>
        <end position="43"/>
    </location>
</feature>
<comment type="similarity">
    <text evidence="5">Belongs to the SAT4 family.</text>
</comment>
<evidence type="ECO:0000259" key="7">
    <source>
        <dbReference type="Pfam" id="PF20684"/>
    </source>
</evidence>
<evidence type="ECO:0000256" key="2">
    <source>
        <dbReference type="ARBA" id="ARBA00022692"/>
    </source>
</evidence>
<dbReference type="InterPro" id="IPR049326">
    <property type="entry name" value="Rhodopsin_dom_fungi"/>
</dbReference>
<evidence type="ECO:0000256" key="3">
    <source>
        <dbReference type="ARBA" id="ARBA00022989"/>
    </source>
</evidence>
<feature type="transmembrane region" description="Helical" evidence="6">
    <location>
        <begin position="133"/>
        <end position="159"/>
    </location>
</feature>
<keyword evidence="4 6" id="KW-0472">Membrane</keyword>
<evidence type="ECO:0000313" key="9">
    <source>
        <dbReference type="Proteomes" id="UP000244855"/>
    </source>
</evidence>
<feature type="non-terminal residue" evidence="8">
    <location>
        <position position="210"/>
    </location>
</feature>
<evidence type="ECO:0000313" key="8">
    <source>
        <dbReference type="EMBL" id="PVH94313.1"/>
    </source>
</evidence>
<name>A0A2V1D9U6_9PLEO</name>
<dbReference type="OrthoDB" id="444631at2759"/>
<feature type="transmembrane region" description="Helical" evidence="6">
    <location>
        <begin position="55"/>
        <end position="76"/>
    </location>
</feature>
<gene>
    <name evidence="8" type="ORF">DM02DRAFT_474773</name>
</gene>
<dbReference type="AlphaFoldDB" id="A0A2V1D9U6"/>
<evidence type="ECO:0000256" key="5">
    <source>
        <dbReference type="ARBA" id="ARBA00038359"/>
    </source>
</evidence>
<dbReference type="GO" id="GO:0016020">
    <property type="term" value="C:membrane"/>
    <property type="evidence" value="ECO:0007669"/>
    <property type="project" value="UniProtKB-SubCell"/>
</dbReference>
<comment type="subcellular location">
    <subcellularLocation>
        <location evidence="1">Membrane</location>
        <topology evidence="1">Multi-pass membrane protein</topology>
    </subcellularLocation>
</comment>
<proteinExistence type="inferred from homology"/>
<dbReference type="Pfam" id="PF20684">
    <property type="entry name" value="Fung_rhodopsin"/>
    <property type="match status" value="1"/>
</dbReference>
<keyword evidence="3 6" id="KW-1133">Transmembrane helix</keyword>
<keyword evidence="9" id="KW-1185">Reference proteome</keyword>
<dbReference type="Proteomes" id="UP000244855">
    <property type="component" value="Unassembled WGS sequence"/>
</dbReference>
<evidence type="ECO:0000256" key="6">
    <source>
        <dbReference type="SAM" id="Phobius"/>
    </source>
</evidence>
<organism evidence="8 9">
    <name type="scientific">Periconia macrospinosa</name>
    <dbReference type="NCBI Taxonomy" id="97972"/>
    <lineage>
        <taxon>Eukaryota</taxon>
        <taxon>Fungi</taxon>
        <taxon>Dikarya</taxon>
        <taxon>Ascomycota</taxon>
        <taxon>Pezizomycotina</taxon>
        <taxon>Dothideomycetes</taxon>
        <taxon>Pleosporomycetidae</taxon>
        <taxon>Pleosporales</taxon>
        <taxon>Massarineae</taxon>
        <taxon>Periconiaceae</taxon>
        <taxon>Periconia</taxon>
    </lineage>
</organism>
<sequence length="210" mass="23590">MWDISIAGIMSDDFLIASFFSNVISAPVWALAKTSFFLMYLHLFRPLKWVKWCSWIGLFVTWSFYIPVFSITIYYMGPGIGQSWQDSLRNARYTKINDMTMPIAAINLVLDVYILAIPIFVSSNLQITKAKKLRVITVFGTGLLAVLSSILSIICKALLNGHKDDYTYWVWPSLLLCLTEMTFGISCACMPSAAGFFQRGAGASRFLSSL</sequence>
<dbReference type="PANTHER" id="PTHR33048">
    <property type="entry name" value="PTH11-LIKE INTEGRAL MEMBRANE PROTEIN (AFU_ORTHOLOGUE AFUA_5G11245)"/>
    <property type="match status" value="1"/>
</dbReference>